<dbReference type="Gene3D" id="3.20.20.370">
    <property type="entry name" value="Glycoside hydrolase/deacetylase"/>
    <property type="match status" value="1"/>
</dbReference>
<evidence type="ECO:0000313" key="4">
    <source>
        <dbReference type="Proteomes" id="UP001500466"/>
    </source>
</evidence>
<dbReference type="EMBL" id="BAABHS010000004">
    <property type="protein sequence ID" value="GAA4954606.1"/>
    <property type="molecule type" value="Genomic_DNA"/>
</dbReference>
<dbReference type="PANTHER" id="PTHR10587:SF134">
    <property type="entry name" value="SECRETED PROTEIN"/>
    <property type="match status" value="1"/>
</dbReference>
<reference evidence="4" key="1">
    <citation type="journal article" date="2019" name="Int. J. Syst. Evol. Microbiol.">
        <title>The Global Catalogue of Microorganisms (GCM) 10K type strain sequencing project: providing services to taxonomists for standard genome sequencing and annotation.</title>
        <authorList>
            <consortium name="The Broad Institute Genomics Platform"/>
            <consortium name="The Broad Institute Genome Sequencing Center for Infectious Disease"/>
            <person name="Wu L."/>
            <person name="Ma J."/>
        </authorList>
    </citation>
    <scope>NUCLEOTIDE SEQUENCE [LARGE SCALE GENOMIC DNA]</scope>
    <source>
        <strain evidence="4">JCM 17986</strain>
    </source>
</reference>
<feature type="domain" description="NodB homology" evidence="2">
    <location>
        <begin position="111"/>
        <end position="313"/>
    </location>
</feature>
<dbReference type="Proteomes" id="UP001500466">
    <property type="component" value="Unassembled WGS sequence"/>
</dbReference>
<organism evidence="3 4">
    <name type="scientific">Yinghuangia aomiensis</name>
    <dbReference type="NCBI Taxonomy" id="676205"/>
    <lineage>
        <taxon>Bacteria</taxon>
        <taxon>Bacillati</taxon>
        <taxon>Actinomycetota</taxon>
        <taxon>Actinomycetes</taxon>
        <taxon>Kitasatosporales</taxon>
        <taxon>Streptomycetaceae</taxon>
        <taxon>Yinghuangia</taxon>
    </lineage>
</organism>
<feature type="region of interest" description="Disordered" evidence="1">
    <location>
        <begin position="41"/>
        <end position="82"/>
    </location>
</feature>
<comment type="caution">
    <text evidence="3">The sequence shown here is derived from an EMBL/GenBank/DDBJ whole genome shotgun (WGS) entry which is preliminary data.</text>
</comment>
<evidence type="ECO:0000313" key="3">
    <source>
        <dbReference type="EMBL" id="GAA4954606.1"/>
    </source>
</evidence>
<proteinExistence type="predicted"/>
<accession>A0ABP9GWG2</accession>
<dbReference type="PROSITE" id="PS51677">
    <property type="entry name" value="NODB"/>
    <property type="match status" value="1"/>
</dbReference>
<dbReference type="InterPro" id="IPR002509">
    <property type="entry name" value="NODB_dom"/>
</dbReference>
<dbReference type="InterPro" id="IPR050248">
    <property type="entry name" value="Polysacc_deacetylase_ArnD"/>
</dbReference>
<dbReference type="RefSeq" id="WP_345674544.1">
    <property type="nucleotide sequence ID" value="NZ_BAABHS010000004.1"/>
</dbReference>
<name>A0ABP9GWG2_9ACTN</name>
<protein>
    <recommendedName>
        <fullName evidence="2">NodB homology domain-containing protein</fullName>
    </recommendedName>
</protein>
<sequence length="329" mass="33027">MTHTRGRFRGSLGGRGSRGTGFAALLAAALLVALAGCSGGGAGTPKAAASSPAPDGPGARGAPGAPGSAPASGSPVPVVPAGAGGIPGAKTLPLGPDGLPAVFDNGPRAKPRVALTFDSDMTAGMQERLRTGKTASYDNTALLADLRRLKVPATFFMTGLWIDTYPQEAKGIATDPLFEVASHSLTHRGFAGQCYGLGHVPENEMAAEVRAPFERLKAVPGARTVPYFRFPGGCYDKAALRAIASTGVMPVQWDVVSGDADGATGDKIAATVLAKVKNGSVVVMHNSLGPAAHTADALPKIVAGLRAKGFEIVLVSDLVGAAAGQTAAG</sequence>
<evidence type="ECO:0000256" key="1">
    <source>
        <dbReference type="SAM" id="MobiDB-lite"/>
    </source>
</evidence>
<evidence type="ECO:0000259" key="2">
    <source>
        <dbReference type="PROSITE" id="PS51677"/>
    </source>
</evidence>
<dbReference type="InterPro" id="IPR011330">
    <property type="entry name" value="Glyco_hydro/deAcase_b/a-brl"/>
</dbReference>
<dbReference type="PANTHER" id="PTHR10587">
    <property type="entry name" value="GLYCOSYL TRANSFERASE-RELATED"/>
    <property type="match status" value="1"/>
</dbReference>
<gene>
    <name evidence="3" type="ORF">GCM10023205_15460</name>
</gene>
<dbReference type="Pfam" id="PF01522">
    <property type="entry name" value="Polysacc_deac_1"/>
    <property type="match status" value="1"/>
</dbReference>
<dbReference type="SUPFAM" id="SSF88713">
    <property type="entry name" value="Glycoside hydrolase/deacetylase"/>
    <property type="match status" value="1"/>
</dbReference>
<keyword evidence="4" id="KW-1185">Reference proteome</keyword>
<feature type="compositionally biased region" description="Low complexity" evidence="1">
    <location>
        <begin position="44"/>
        <end position="81"/>
    </location>
</feature>